<dbReference type="InterPro" id="IPR000504">
    <property type="entry name" value="RRM_dom"/>
</dbReference>
<keyword evidence="6" id="KW-1185">Reference proteome</keyword>
<dbReference type="InterPro" id="IPR024185">
    <property type="entry name" value="FTHF_cligase-like_sf"/>
</dbReference>
<dbReference type="FunFam" id="3.30.70.330:FF:000393">
    <property type="entry name" value="Methenyltetrahydrofolate synthetase domain containing"/>
    <property type="match status" value="1"/>
</dbReference>
<dbReference type="GO" id="GO:0005737">
    <property type="term" value="C:cytoplasm"/>
    <property type="evidence" value="ECO:0007669"/>
    <property type="project" value="TreeGrafter"/>
</dbReference>
<evidence type="ECO:0000313" key="5">
    <source>
        <dbReference type="EMBL" id="NXU23882.1"/>
    </source>
</evidence>
<dbReference type="FunFam" id="3.40.50.10420:FF:000001">
    <property type="entry name" value="Methenyltetrahydrofolate synthase domain-containing protein"/>
    <property type="match status" value="1"/>
</dbReference>
<dbReference type="InterPro" id="IPR035979">
    <property type="entry name" value="RBD_domain_sf"/>
</dbReference>
<evidence type="ECO:0000256" key="2">
    <source>
        <dbReference type="ARBA" id="ARBA00022884"/>
    </source>
</evidence>
<dbReference type="EMBL" id="VZTW01012690">
    <property type="protein sequence ID" value="NXU23882.1"/>
    <property type="molecule type" value="Genomic_DNA"/>
</dbReference>
<dbReference type="PANTHER" id="PTHR13017">
    <property type="entry name" value="5-FORMYLTETRAHYDROFOLATE CYCLO-LIGASE-RELATED"/>
    <property type="match status" value="1"/>
</dbReference>
<evidence type="ECO:0000256" key="1">
    <source>
        <dbReference type="ARBA" id="ARBA00015518"/>
    </source>
</evidence>
<evidence type="ECO:0000313" key="6">
    <source>
        <dbReference type="Proteomes" id="UP000556761"/>
    </source>
</evidence>
<dbReference type="InterPro" id="IPR002698">
    <property type="entry name" value="FTHF_cligase"/>
</dbReference>
<comment type="caution">
    <text evidence="5">The sequence shown here is derived from an EMBL/GenBank/DDBJ whole genome shotgun (WGS) entry which is preliminary data.</text>
</comment>
<dbReference type="CDD" id="cd12270">
    <property type="entry name" value="RRM_MTHFSD"/>
    <property type="match status" value="1"/>
</dbReference>
<protein>
    <recommendedName>
        <fullName evidence="1">Methenyltetrahydrofolate synthase domain-containing protein</fullName>
    </recommendedName>
</protein>
<dbReference type="OrthoDB" id="433414at2759"/>
<evidence type="ECO:0000259" key="4">
    <source>
        <dbReference type="PROSITE" id="PS50102"/>
    </source>
</evidence>
<keyword evidence="2 3" id="KW-0694">RNA-binding</keyword>
<reference evidence="5 6" key="1">
    <citation type="submission" date="2019-09" db="EMBL/GenBank/DDBJ databases">
        <title>Bird 10,000 Genomes (B10K) Project - Family phase.</title>
        <authorList>
            <person name="Zhang G."/>
        </authorList>
    </citation>
    <scope>NUCLEOTIDE SEQUENCE [LARGE SCALE GENOMIC DNA]</scope>
    <source>
        <strain evidence="5">B10K-DU-029-24</strain>
        <tissue evidence="5">Muscle</tissue>
    </source>
</reference>
<organism evidence="5 6">
    <name type="scientific">Thalassarche chlororhynchos</name>
    <name type="common">Atlantic yellow-nosed albatross</name>
    <name type="synonym">Diomedea chlororhynchos</name>
    <dbReference type="NCBI Taxonomy" id="54017"/>
    <lineage>
        <taxon>Eukaryota</taxon>
        <taxon>Metazoa</taxon>
        <taxon>Chordata</taxon>
        <taxon>Craniata</taxon>
        <taxon>Vertebrata</taxon>
        <taxon>Euteleostomi</taxon>
        <taxon>Archelosauria</taxon>
        <taxon>Archosauria</taxon>
        <taxon>Dinosauria</taxon>
        <taxon>Saurischia</taxon>
        <taxon>Theropoda</taxon>
        <taxon>Coelurosauria</taxon>
        <taxon>Aves</taxon>
        <taxon>Neognathae</taxon>
        <taxon>Neoaves</taxon>
        <taxon>Aequornithes</taxon>
        <taxon>Procellariiformes</taxon>
        <taxon>Diomedeidae</taxon>
        <taxon>Thalassarche</taxon>
    </lineage>
</organism>
<feature type="non-terminal residue" evidence="5">
    <location>
        <position position="404"/>
    </location>
</feature>
<gene>
    <name evidence="5" type="primary">Mthfsd</name>
    <name evidence="5" type="ORF">THACHL_R10831</name>
</gene>
<dbReference type="Gene3D" id="3.40.50.10420">
    <property type="entry name" value="NagB/RpiA/CoA transferase-like"/>
    <property type="match status" value="1"/>
</dbReference>
<accession>A0A7L3J303</accession>
<dbReference type="PROSITE" id="PS50102">
    <property type="entry name" value="RRM"/>
    <property type="match status" value="1"/>
</dbReference>
<evidence type="ECO:0000256" key="3">
    <source>
        <dbReference type="PROSITE-ProRule" id="PRU00176"/>
    </source>
</evidence>
<feature type="non-terminal residue" evidence="5">
    <location>
        <position position="1"/>
    </location>
</feature>
<dbReference type="Proteomes" id="UP000556761">
    <property type="component" value="Unassembled WGS sequence"/>
</dbReference>
<feature type="domain" description="RRM" evidence="4">
    <location>
        <begin position="318"/>
        <end position="391"/>
    </location>
</feature>
<dbReference type="GO" id="GO:0003723">
    <property type="term" value="F:RNA binding"/>
    <property type="evidence" value="ECO:0007669"/>
    <property type="project" value="UniProtKB-UniRule"/>
</dbReference>
<sequence>MEGGVRLRAGASKWDVREKVWDYLEASGLADFPRPVHRRIPNFKGSRQACCSVKELDVFNRASEIKVDPDKPLEGVRLAALQARKTLLVPTPRLRTGLFNRIVPPSGATKEILRICATSQGVKEYSVPVGLDGKARVDLVVVGSVAVSEKGWRIGKGEGYADMEYAMMVSMGAVQADTPVITIVHDCQVVDIAEELLDDHDLTVDYILTPTRTIKTNCKRPKPQGIIWHKASVPLYEMLEKIPILKSLRYREKQTGKDVTLKDEHSGLANANMPVALNEETMAENTRRQAAMGSTQIGQHYVESDSLSPRLEGSGMITTVYVGNIPPTVRVSELKCALREFHATPLRLNWQGAQHRAFLDYKDKATAESAVSSLKGLSLGGNNLRVELAKNQRNKGQVEINSQK</sequence>
<dbReference type="Pfam" id="PF00076">
    <property type="entry name" value="RRM_1"/>
    <property type="match status" value="1"/>
</dbReference>
<dbReference type="Pfam" id="PF01812">
    <property type="entry name" value="5-FTHF_cyc-lig"/>
    <property type="match status" value="1"/>
</dbReference>
<dbReference type="Gene3D" id="3.30.70.330">
    <property type="match status" value="1"/>
</dbReference>
<name>A0A7L3J303_THACH</name>
<dbReference type="AlphaFoldDB" id="A0A7L3J303"/>
<dbReference type="InterPro" id="IPR034359">
    <property type="entry name" value="MTHFSD_RRM"/>
</dbReference>
<dbReference type="InterPro" id="IPR037171">
    <property type="entry name" value="NagB/RpiA_transferase-like"/>
</dbReference>
<dbReference type="SMART" id="SM00360">
    <property type="entry name" value="RRM"/>
    <property type="match status" value="1"/>
</dbReference>
<dbReference type="PANTHER" id="PTHR13017:SF0">
    <property type="entry name" value="METHENYLTETRAHYDROFOLATE SYNTHASE DOMAIN-CONTAINING PROTEIN"/>
    <property type="match status" value="1"/>
</dbReference>
<dbReference type="InterPro" id="IPR012677">
    <property type="entry name" value="Nucleotide-bd_a/b_plait_sf"/>
</dbReference>
<proteinExistence type="predicted"/>
<dbReference type="SUPFAM" id="SSF100950">
    <property type="entry name" value="NagB/RpiA/CoA transferase-like"/>
    <property type="match status" value="1"/>
</dbReference>
<dbReference type="SUPFAM" id="SSF54928">
    <property type="entry name" value="RNA-binding domain, RBD"/>
    <property type="match status" value="1"/>
</dbReference>